<evidence type="ECO:0000256" key="7">
    <source>
        <dbReference type="ARBA" id="ARBA00038475"/>
    </source>
</evidence>
<keyword evidence="6 8" id="KW-0472">Membrane</keyword>
<evidence type="ECO:0000256" key="4">
    <source>
        <dbReference type="ARBA" id="ARBA00022737"/>
    </source>
</evidence>
<dbReference type="EMBL" id="JANCYU010000046">
    <property type="protein sequence ID" value="KAK4527000.1"/>
    <property type="molecule type" value="Genomic_DNA"/>
</dbReference>
<dbReference type="Gene3D" id="1.20.1280.290">
    <property type="match status" value="1"/>
</dbReference>
<dbReference type="InterPro" id="IPR036259">
    <property type="entry name" value="MFS_trans_sf"/>
</dbReference>
<dbReference type="Pfam" id="PF04193">
    <property type="entry name" value="PQ-loop"/>
    <property type="match status" value="1"/>
</dbReference>
<feature type="transmembrane region" description="Helical" evidence="8">
    <location>
        <begin position="102"/>
        <end position="121"/>
    </location>
</feature>
<comment type="caution">
    <text evidence="9">The sequence shown here is derived from an EMBL/GenBank/DDBJ whole genome shotgun (WGS) entry which is preliminary data.</text>
</comment>
<dbReference type="InterPro" id="IPR006603">
    <property type="entry name" value="PQ-loop_rpt"/>
</dbReference>
<evidence type="ECO:0000256" key="1">
    <source>
        <dbReference type="ARBA" id="ARBA00004141"/>
    </source>
</evidence>
<sequence length="221" mass="25452">MTSVTALVNKFRPPSCREIDSLKDLRVTFSDLVCLKFTLWTVFSRFVSLLLQESSSFLKYGPYCKLIQPKELVPYRCVLKHFLLLAFQNLLILFLSYRYRHLYIQAIGILLVFVALIFFMSSVWMPLYLLRLLVTCNIAIAMAARIPQIYSIFKNQSGGTLSLITCFGIFGGACARIWTTAQNVKDNLVLVGYVVSTLLNGILCLQLVYYRYFKFTKKKEE</sequence>
<evidence type="ECO:0000313" key="10">
    <source>
        <dbReference type="Proteomes" id="UP001300502"/>
    </source>
</evidence>
<organism evidence="9 10">
    <name type="scientific">Galdieria yellowstonensis</name>
    <dbReference type="NCBI Taxonomy" id="3028027"/>
    <lineage>
        <taxon>Eukaryota</taxon>
        <taxon>Rhodophyta</taxon>
        <taxon>Bangiophyceae</taxon>
        <taxon>Galdieriales</taxon>
        <taxon>Galdieriaceae</taxon>
        <taxon>Galdieria</taxon>
    </lineage>
</organism>
<dbReference type="Proteomes" id="UP001300502">
    <property type="component" value="Unassembled WGS sequence"/>
</dbReference>
<evidence type="ECO:0000313" key="9">
    <source>
        <dbReference type="EMBL" id="KAK4527000.1"/>
    </source>
</evidence>
<evidence type="ECO:0000256" key="5">
    <source>
        <dbReference type="ARBA" id="ARBA00022989"/>
    </source>
</evidence>
<feature type="transmembrane region" description="Helical" evidence="8">
    <location>
        <begin position="158"/>
        <end position="178"/>
    </location>
</feature>
<evidence type="ECO:0008006" key="11">
    <source>
        <dbReference type="Google" id="ProtNLM"/>
    </source>
</evidence>
<feature type="transmembrane region" description="Helical" evidence="8">
    <location>
        <begin position="72"/>
        <end position="95"/>
    </location>
</feature>
<keyword evidence="5 8" id="KW-1133">Transmembrane helix</keyword>
<keyword evidence="10" id="KW-1185">Reference proteome</keyword>
<keyword evidence="4" id="KW-0677">Repeat</keyword>
<dbReference type="InterPro" id="IPR016817">
    <property type="entry name" value="MannP-dilichol_defect-1"/>
</dbReference>
<feature type="transmembrane region" description="Helical" evidence="8">
    <location>
        <begin position="127"/>
        <end position="146"/>
    </location>
</feature>
<comment type="similarity">
    <text evidence="7">Belongs to the MPDU1 (TC 2.A.43.3) family.</text>
</comment>
<dbReference type="PANTHER" id="PTHR12226:SF2">
    <property type="entry name" value="MANNOSE-P-DOLICHOL UTILIZATION DEFECT 1 PROTEIN"/>
    <property type="match status" value="1"/>
</dbReference>
<evidence type="ECO:0000256" key="6">
    <source>
        <dbReference type="ARBA" id="ARBA00023136"/>
    </source>
</evidence>
<comment type="subcellular location">
    <subcellularLocation>
        <location evidence="1">Membrane</location>
        <topology evidence="1">Multi-pass membrane protein</topology>
    </subcellularLocation>
</comment>
<protein>
    <recommendedName>
        <fullName evidence="11">Mannose-P-dolichol utilization defect 1 protein homolog</fullName>
    </recommendedName>
</protein>
<dbReference type="GO" id="GO:0016020">
    <property type="term" value="C:membrane"/>
    <property type="evidence" value="ECO:0007669"/>
    <property type="project" value="UniProtKB-SubCell"/>
</dbReference>
<keyword evidence="3 8" id="KW-0812">Transmembrane</keyword>
<reference evidence="9 10" key="1">
    <citation type="submission" date="2022-07" db="EMBL/GenBank/DDBJ databases">
        <title>Genome-wide signatures of adaptation to extreme environments.</title>
        <authorList>
            <person name="Cho C.H."/>
            <person name="Yoon H.S."/>
        </authorList>
    </citation>
    <scope>NUCLEOTIDE SEQUENCE [LARGE SCALE GENOMIC DNA]</scope>
    <source>
        <strain evidence="9 10">108.79 E11</strain>
    </source>
</reference>
<dbReference type="SUPFAM" id="SSF103473">
    <property type="entry name" value="MFS general substrate transporter"/>
    <property type="match status" value="1"/>
</dbReference>
<gene>
    <name evidence="9" type="ORF">GAYE_SCF31G4921</name>
</gene>
<dbReference type="PANTHER" id="PTHR12226">
    <property type="entry name" value="MANNOSE-P-DOLICHOL UTILIZATION DEFECT 1 LEC35 -RELATED"/>
    <property type="match status" value="1"/>
</dbReference>
<name>A0AAV9II14_9RHOD</name>
<proteinExistence type="inferred from homology"/>
<accession>A0AAV9II14</accession>
<evidence type="ECO:0000256" key="8">
    <source>
        <dbReference type="SAM" id="Phobius"/>
    </source>
</evidence>
<evidence type="ECO:0000256" key="3">
    <source>
        <dbReference type="ARBA" id="ARBA00022692"/>
    </source>
</evidence>
<dbReference type="SMART" id="SM00679">
    <property type="entry name" value="CTNS"/>
    <property type="match status" value="1"/>
</dbReference>
<evidence type="ECO:0000256" key="2">
    <source>
        <dbReference type="ARBA" id="ARBA00022448"/>
    </source>
</evidence>
<keyword evidence="2" id="KW-0813">Transport</keyword>
<dbReference type="AlphaFoldDB" id="A0AAV9II14"/>
<feature type="transmembrane region" description="Helical" evidence="8">
    <location>
        <begin position="190"/>
        <end position="210"/>
    </location>
</feature>